<organism evidence="3">
    <name type="scientific">Oryza nivara</name>
    <name type="common">Indian wild rice</name>
    <name type="synonym">Oryza sativa f. spontanea</name>
    <dbReference type="NCBI Taxonomy" id="4536"/>
    <lineage>
        <taxon>Eukaryota</taxon>
        <taxon>Viridiplantae</taxon>
        <taxon>Streptophyta</taxon>
        <taxon>Embryophyta</taxon>
        <taxon>Tracheophyta</taxon>
        <taxon>Spermatophyta</taxon>
        <taxon>Magnoliopsida</taxon>
        <taxon>Liliopsida</taxon>
        <taxon>Poales</taxon>
        <taxon>Poaceae</taxon>
        <taxon>BOP clade</taxon>
        <taxon>Oryzoideae</taxon>
        <taxon>Oryzeae</taxon>
        <taxon>Oryzinae</taxon>
        <taxon>Oryza</taxon>
    </lineage>
</organism>
<evidence type="ECO:0000259" key="2">
    <source>
        <dbReference type="Pfam" id="PF26145"/>
    </source>
</evidence>
<proteinExistence type="predicted"/>
<dbReference type="OMA" id="WRYMVAC"/>
<reference evidence="3" key="2">
    <citation type="submission" date="2018-04" db="EMBL/GenBank/DDBJ databases">
        <title>OnivRS2 (Oryza nivara Reference Sequence Version 2).</title>
        <authorList>
            <person name="Zhang J."/>
            <person name="Kudrna D."/>
            <person name="Lee S."/>
            <person name="Talag J."/>
            <person name="Rajasekar S."/>
            <person name="Welchert J."/>
            <person name="Hsing Y.-I."/>
            <person name="Wing R.A."/>
        </authorList>
    </citation>
    <scope>NUCLEOTIDE SEQUENCE [LARGE SCALE GENOMIC DNA]</scope>
    <source>
        <strain evidence="3">SL10</strain>
    </source>
</reference>
<dbReference type="InterPro" id="IPR058354">
    <property type="entry name" value="DUF8041"/>
</dbReference>
<accession>A0A0E0I6H9</accession>
<dbReference type="AlphaFoldDB" id="A0A0E0I6H9"/>
<dbReference type="STRING" id="4536.A0A0E0I6H9"/>
<feature type="region of interest" description="Disordered" evidence="1">
    <location>
        <begin position="28"/>
        <end position="69"/>
    </location>
</feature>
<evidence type="ECO:0000256" key="1">
    <source>
        <dbReference type="SAM" id="MobiDB-lite"/>
    </source>
</evidence>
<keyword evidence="4" id="KW-1185">Reference proteome</keyword>
<protein>
    <recommendedName>
        <fullName evidence="2">DUF8041 domain-containing protein</fullName>
    </recommendedName>
</protein>
<feature type="region of interest" description="Disordered" evidence="1">
    <location>
        <begin position="231"/>
        <end position="269"/>
    </location>
</feature>
<dbReference type="HOGENOM" id="CLU_1035798_0_0_1"/>
<dbReference type="Proteomes" id="UP000006591">
    <property type="component" value="Chromosome 8"/>
</dbReference>
<dbReference type="Pfam" id="PF26145">
    <property type="entry name" value="DUF8041"/>
    <property type="match status" value="1"/>
</dbReference>
<dbReference type="EnsemblPlants" id="ONIVA08G00840.1">
    <property type="protein sequence ID" value="ONIVA08G00840.1"/>
    <property type="gene ID" value="ONIVA08G00840"/>
</dbReference>
<reference evidence="3" key="1">
    <citation type="submission" date="2015-04" db="UniProtKB">
        <authorList>
            <consortium name="EnsemblPlants"/>
        </authorList>
    </citation>
    <scope>IDENTIFICATION</scope>
    <source>
        <strain evidence="3">SL10</strain>
    </source>
</reference>
<sequence length="269" mass="29028">MYSQDYHWDTVPFVLGADVFVCLSPRRRGRGRRGIAPGRTPTRRARPLRPRAAPGRHHGGKTQHPSAVSATDAYTTRWRYMVACSRASGRIVNKSSGKLTSWSTMASTEKERKSHRAAAGALHDPNVDMLDVGLSGPQLYDSDSPAATGVSPAPAAATTTIVVSHAKGSNSSVACKCVKRNDTIWGAWFFFTHYFKPVMLANKNGKAKAPIAVGTGRCTCEEDVVAAAPPHLVPAGPLRNPDQREEGSLPGRRRSSSIFLVRNEEEPAG</sequence>
<evidence type="ECO:0000313" key="4">
    <source>
        <dbReference type="Proteomes" id="UP000006591"/>
    </source>
</evidence>
<dbReference type="PANTHER" id="PTHR33981">
    <property type="entry name" value="EXPRESSED PROTEIN"/>
    <property type="match status" value="1"/>
</dbReference>
<feature type="domain" description="DUF8041" evidence="2">
    <location>
        <begin position="176"/>
        <end position="208"/>
    </location>
</feature>
<dbReference type="Gramene" id="ONIVA08G00840.1">
    <property type="protein sequence ID" value="ONIVA08G00840.1"/>
    <property type="gene ID" value="ONIVA08G00840"/>
</dbReference>
<feature type="compositionally biased region" description="Basic residues" evidence="1">
    <location>
        <begin position="41"/>
        <end position="61"/>
    </location>
</feature>
<name>A0A0E0I6H9_ORYNI</name>
<dbReference type="eggNOG" id="ENOG502QREX">
    <property type="taxonomic scope" value="Eukaryota"/>
</dbReference>
<evidence type="ECO:0000313" key="3">
    <source>
        <dbReference type="EnsemblPlants" id="ONIVA08G00840.1"/>
    </source>
</evidence>
<dbReference type="PANTHER" id="PTHR33981:SF15">
    <property type="entry name" value="HSP20-LIKE CHAPERONES SUPERFAMILY PROTEIN"/>
    <property type="match status" value="1"/>
</dbReference>